<dbReference type="VEuPathDB" id="FungiDB:ASPWEDRAFT_611006"/>
<evidence type="ECO:0000256" key="1">
    <source>
        <dbReference type="PIRSR" id="PIRSR016184-1"/>
    </source>
</evidence>
<accession>A0A1L9RE10</accession>
<dbReference type="EMBL" id="KV878214">
    <property type="protein sequence ID" value="OJJ33161.1"/>
    <property type="molecule type" value="Genomic_DNA"/>
</dbReference>
<dbReference type="STRING" id="1073089.A0A1L9RE10"/>
<dbReference type="NCBIfam" id="TIGR00654">
    <property type="entry name" value="PhzF_family"/>
    <property type="match status" value="1"/>
</dbReference>
<dbReference type="Proteomes" id="UP000184383">
    <property type="component" value="Unassembled WGS sequence"/>
</dbReference>
<evidence type="ECO:0000313" key="2">
    <source>
        <dbReference type="EMBL" id="OJJ33161.1"/>
    </source>
</evidence>
<evidence type="ECO:0000313" key="3">
    <source>
        <dbReference type="Proteomes" id="UP000184383"/>
    </source>
</evidence>
<dbReference type="PANTHER" id="PTHR13774:SF32">
    <property type="entry name" value="ANTISENSE-ENHANCING SEQUENCE 1"/>
    <property type="match status" value="1"/>
</dbReference>
<gene>
    <name evidence="2" type="ORF">ASPWEDRAFT_611006</name>
</gene>
<reference evidence="3" key="1">
    <citation type="journal article" date="2017" name="Genome Biol.">
        <title>Comparative genomics reveals high biological diversity and specific adaptations in the industrially and medically important fungal genus Aspergillus.</title>
        <authorList>
            <person name="de Vries R.P."/>
            <person name="Riley R."/>
            <person name="Wiebenga A."/>
            <person name="Aguilar-Osorio G."/>
            <person name="Amillis S."/>
            <person name="Uchima C.A."/>
            <person name="Anderluh G."/>
            <person name="Asadollahi M."/>
            <person name="Askin M."/>
            <person name="Barry K."/>
            <person name="Battaglia E."/>
            <person name="Bayram O."/>
            <person name="Benocci T."/>
            <person name="Braus-Stromeyer S.A."/>
            <person name="Caldana C."/>
            <person name="Canovas D."/>
            <person name="Cerqueira G.C."/>
            <person name="Chen F."/>
            <person name="Chen W."/>
            <person name="Choi C."/>
            <person name="Clum A."/>
            <person name="Dos Santos R.A."/>
            <person name="Damasio A.R."/>
            <person name="Diallinas G."/>
            <person name="Emri T."/>
            <person name="Fekete E."/>
            <person name="Flipphi M."/>
            <person name="Freyberg S."/>
            <person name="Gallo A."/>
            <person name="Gournas C."/>
            <person name="Habgood R."/>
            <person name="Hainaut M."/>
            <person name="Harispe M.L."/>
            <person name="Henrissat B."/>
            <person name="Hilden K.S."/>
            <person name="Hope R."/>
            <person name="Hossain A."/>
            <person name="Karabika E."/>
            <person name="Karaffa L."/>
            <person name="Karanyi Z."/>
            <person name="Krasevec N."/>
            <person name="Kuo A."/>
            <person name="Kusch H."/>
            <person name="LaButti K."/>
            <person name="Lagendijk E.L."/>
            <person name="Lapidus A."/>
            <person name="Levasseur A."/>
            <person name="Lindquist E."/>
            <person name="Lipzen A."/>
            <person name="Logrieco A.F."/>
            <person name="MacCabe A."/>
            <person name="Maekelae M.R."/>
            <person name="Malavazi I."/>
            <person name="Melin P."/>
            <person name="Meyer V."/>
            <person name="Mielnichuk N."/>
            <person name="Miskei M."/>
            <person name="Molnar A.P."/>
            <person name="Mule G."/>
            <person name="Ngan C.Y."/>
            <person name="Orejas M."/>
            <person name="Orosz E."/>
            <person name="Ouedraogo J.P."/>
            <person name="Overkamp K.M."/>
            <person name="Park H.-S."/>
            <person name="Perrone G."/>
            <person name="Piumi F."/>
            <person name="Punt P.J."/>
            <person name="Ram A.F."/>
            <person name="Ramon A."/>
            <person name="Rauscher S."/>
            <person name="Record E."/>
            <person name="Riano-Pachon D.M."/>
            <person name="Robert V."/>
            <person name="Roehrig J."/>
            <person name="Ruller R."/>
            <person name="Salamov A."/>
            <person name="Salih N.S."/>
            <person name="Samson R.A."/>
            <person name="Sandor E."/>
            <person name="Sanguinetti M."/>
            <person name="Schuetze T."/>
            <person name="Sepcic K."/>
            <person name="Shelest E."/>
            <person name="Sherlock G."/>
            <person name="Sophianopoulou V."/>
            <person name="Squina F.M."/>
            <person name="Sun H."/>
            <person name="Susca A."/>
            <person name="Todd R.B."/>
            <person name="Tsang A."/>
            <person name="Unkles S.E."/>
            <person name="van de Wiele N."/>
            <person name="van Rossen-Uffink D."/>
            <person name="Oliveira J.V."/>
            <person name="Vesth T.C."/>
            <person name="Visser J."/>
            <person name="Yu J.-H."/>
            <person name="Zhou M."/>
            <person name="Andersen M.R."/>
            <person name="Archer D.B."/>
            <person name="Baker S.E."/>
            <person name="Benoit I."/>
            <person name="Brakhage A.A."/>
            <person name="Braus G.H."/>
            <person name="Fischer R."/>
            <person name="Frisvad J.C."/>
            <person name="Goldman G.H."/>
            <person name="Houbraken J."/>
            <person name="Oakley B."/>
            <person name="Pocsi I."/>
            <person name="Scazzocchio C."/>
            <person name="Seiboth B."/>
            <person name="vanKuyk P.A."/>
            <person name="Wortman J."/>
            <person name="Dyer P.S."/>
            <person name="Grigoriev I.V."/>
        </authorList>
    </citation>
    <scope>NUCLEOTIDE SEQUENCE [LARGE SCALE GENOMIC DNA]</scope>
    <source>
        <strain evidence="3">DTO 134E9</strain>
    </source>
</reference>
<name>A0A1L9RE10_ASPWE</name>
<sequence>MAQQAQFVTLDVFTSQPYSGNPLAVVFLPSKDGFTANSLTQNQKQAIAREFNLSETIFVHADNGPKRTIDIFTTSCELPFAGHPTIGAASWFLSHSKGNGDENVNTLTTKSGDIPITLHAGQNAVAARIAHDTRIHAARFPARELLRLHRSLEPFIQADATFPIFSIVKGMSQIHVELPSPEALAAVTTAADGEIPSSTSGYLNKDWESGIILTYFFVRNVKDSLTGKTIIRTRGILGNLEDPATGSAASGLTSYLTLVEGKAGNYQYDVVQGVEMGRRSEIGVGVVMKEDNKIDSVELKGNAVKVSEGSILVPQE</sequence>
<dbReference type="Gene3D" id="3.10.310.10">
    <property type="entry name" value="Diaminopimelate Epimerase, Chain A, domain 1"/>
    <property type="match status" value="2"/>
</dbReference>
<organism evidence="2 3">
    <name type="scientific">Aspergillus wentii DTO 134E9</name>
    <dbReference type="NCBI Taxonomy" id="1073089"/>
    <lineage>
        <taxon>Eukaryota</taxon>
        <taxon>Fungi</taxon>
        <taxon>Dikarya</taxon>
        <taxon>Ascomycota</taxon>
        <taxon>Pezizomycotina</taxon>
        <taxon>Eurotiomycetes</taxon>
        <taxon>Eurotiomycetidae</taxon>
        <taxon>Eurotiales</taxon>
        <taxon>Aspergillaceae</taxon>
        <taxon>Aspergillus</taxon>
        <taxon>Aspergillus subgen. Cremei</taxon>
    </lineage>
</organism>
<dbReference type="PANTHER" id="PTHR13774">
    <property type="entry name" value="PHENAZINE BIOSYNTHESIS PROTEIN"/>
    <property type="match status" value="1"/>
</dbReference>
<dbReference type="SUPFAM" id="SSF54506">
    <property type="entry name" value="Diaminopimelate epimerase-like"/>
    <property type="match status" value="1"/>
</dbReference>
<keyword evidence="3" id="KW-1185">Reference proteome</keyword>
<dbReference type="OrthoDB" id="75169at2759"/>
<feature type="active site" evidence="1">
    <location>
        <position position="55"/>
    </location>
</feature>
<dbReference type="Pfam" id="PF02567">
    <property type="entry name" value="PhzC-PhzF"/>
    <property type="match status" value="1"/>
</dbReference>
<dbReference type="InterPro" id="IPR003719">
    <property type="entry name" value="Phenazine_PhzF-like"/>
</dbReference>
<dbReference type="RefSeq" id="XP_040686838.1">
    <property type="nucleotide sequence ID" value="XM_040838559.1"/>
</dbReference>
<dbReference type="AlphaFoldDB" id="A0A1L9RE10"/>
<evidence type="ECO:0008006" key="4">
    <source>
        <dbReference type="Google" id="ProtNLM"/>
    </source>
</evidence>
<dbReference type="PIRSF" id="PIRSF016184">
    <property type="entry name" value="PhzC_PhzF"/>
    <property type="match status" value="1"/>
</dbReference>
<dbReference type="GeneID" id="63754407"/>
<protein>
    <recommendedName>
        <fullName evidence="4">Phenazine biosynthesis protein</fullName>
    </recommendedName>
</protein>
<dbReference type="GO" id="GO:0016853">
    <property type="term" value="F:isomerase activity"/>
    <property type="evidence" value="ECO:0007669"/>
    <property type="project" value="TreeGrafter"/>
</dbReference>
<proteinExistence type="predicted"/>
<dbReference type="GO" id="GO:0005737">
    <property type="term" value="C:cytoplasm"/>
    <property type="evidence" value="ECO:0007669"/>
    <property type="project" value="TreeGrafter"/>
</dbReference>